<evidence type="ECO:0000313" key="3">
    <source>
        <dbReference type="EMBL" id="QHT68527.1"/>
    </source>
</evidence>
<feature type="region of interest" description="Disordered" evidence="1">
    <location>
        <begin position="307"/>
        <end position="342"/>
    </location>
</feature>
<sequence length="342" mass="38884">MAQTVIGIFDNESEARRAVDNLVERGFTRNSIDIADRSSSNYTSSDSDYTSRKHDDDDSIGGFFRSLFGSSDESDKYSRVASRGCVVTVHAQSSDEAERAADILDEYGAVNVDERASQFGNYSNTTSSSNFTDTTTTGAAYTADRFDKDTNRFDADKFRDRDVVDTDRVDIDNRTNLDRRDVVDSETSLPIIEEQLNVGKRVVETGGVRLRSRIIEKPVEENLRLREEHVRVERHPVNRPASEADLAGFREGTVEMTERSEVPVVNKEARVIEEISLNKDVEEREETVRDTVRRTDVEVENLKRTDDRIADTDRIYNSDERRLDSDDRTLDDDEELSRPRGV</sequence>
<evidence type="ECO:0000256" key="1">
    <source>
        <dbReference type="SAM" id="MobiDB-lite"/>
    </source>
</evidence>
<evidence type="ECO:0000313" key="4">
    <source>
        <dbReference type="Proteomes" id="UP000480178"/>
    </source>
</evidence>
<dbReference type="PANTHER" id="PTHR38463">
    <property type="entry name" value="STRESS RESPONSE PROTEIN YSNF"/>
    <property type="match status" value="1"/>
</dbReference>
<feature type="compositionally biased region" description="Basic and acidic residues" evidence="1">
    <location>
        <begin position="307"/>
        <end position="328"/>
    </location>
</feature>
<dbReference type="Pfam" id="PF09557">
    <property type="entry name" value="DUF2382"/>
    <property type="match status" value="1"/>
</dbReference>
<dbReference type="PANTHER" id="PTHR38463:SF1">
    <property type="entry name" value="STRESS RESPONSE PROTEIN YSNF"/>
    <property type="match status" value="1"/>
</dbReference>
<accession>A0A6C0GKQ3</accession>
<protein>
    <submittedName>
        <fullName evidence="3">YsnF/AvaK domain-containing protein</fullName>
    </submittedName>
</protein>
<dbReference type="RefSeq" id="WP_162444538.1">
    <property type="nucleotide sequence ID" value="NZ_CP048222.1"/>
</dbReference>
<feature type="domain" description="DUF2382" evidence="2">
    <location>
        <begin position="189"/>
        <end position="299"/>
    </location>
</feature>
<evidence type="ECO:0000259" key="2">
    <source>
        <dbReference type="Pfam" id="PF09557"/>
    </source>
</evidence>
<dbReference type="Proteomes" id="UP000480178">
    <property type="component" value="Chromosome"/>
</dbReference>
<reference evidence="3 4" key="1">
    <citation type="submission" date="2020-01" db="EMBL/GenBank/DDBJ databases">
        <authorList>
            <person name="Kim M.K."/>
        </authorList>
    </citation>
    <scope>NUCLEOTIDE SEQUENCE [LARGE SCALE GENOMIC DNA]</scope>
    <source>
        <strain evidence="3 4">172606-1</strain>
    </source>
</reference>
<proteinExistence type="predicted"/>
<gene>
    <name evidence="3" type="ORF">GXP67_18705</name>
</gene>
<dbReference type="AlphaFoldDB" id="A0A6C0GKQ3"/>
<organism evidence="3 4">
    <name type="scientific">Rhodocytophaga rosea</name>
    <dbReference type="NCBI Taxonomy" id="2704465"/>
    <lineage>
        <taxon>Bacteria</taxon>
        <taxon>Pseudomonadati</taxon>
        <taxon>Bacteroidota</taxon>
        <taxon>Cytophagia</taxon>
        <taxon>Cytophagales</taxon>
        <taxon>Rhodocytophagaceae</taxon>
        <taxon>Rhodocytophaga</taxon>
    </lineage>
</organism>
<dbReference type="InterPro" id="IPR019060">
    <property type="entry name" value="DUF2382"/>
</dbReference>
<name>A0A6C0GKQ3_9BACT</name>
<dbReference type="InterPro" id="IPR052967">
    <property type="entry name" value="Stress_Response_Assoc"/>
</dbReference>
<dbReference type="EMBL" id="CP048222">
    <property type="protein sequence ID" value="QHT68527.1"/>
    <property type="molecule type" value="Genomic_DNA"/>
</dbReference>
<keyword evidence="4" id="KW-1185">Reference proteome</keyword>
<dbReference type="KEGG" id="rhoz:GXP67_18705"/>